<dbReference type="RefSeq" id="XP_071900873.1">
    <property type="nucleotide sequence ID" value="XM_072044772.1"/>
</dbReference>
<evidence type="ECO:0000313" key="3">
    <source>
        <dbReference type="RefSeq" id="XP_071900873.1"/>
    </source>
</evidence>
<feature type="domain" description="FAR1" evidence="1">
    <location>
        <begin position="26"/>
        <end position="115"/>
    </location>
</feature>
<reference evidence="3" key="2">
    <citation type="submission" date="2025-08" db="UniProtKB">
        <authorList>
            <consortium name="RefSeq"/>
        </authorList>
    </citation>
    <scope>IDENTIFICATION</scope>
    <source>
        <tissue evidence="3">Leaves</tissue>
    </source>
</reference>
<proteinExistence type="predicted"/>
<gene>
    <name evidence="3" type="primary">LOC140004633</name>
</gene>
<dbReference type="PANTHER" id="PTHR46328:SF34">
    <property type="entry name" value="PROTEIN FAR1-RELATED SEQUENCE 5-LIKE"/>
    <property type="match status" value="1"/>
</dbReference>
<dbReference type="Proteomes" id="UP001652660">
    <property type="component" value="Chromosome 1c"/>
</dbReference>
<name>A0ABM4U0Q6_COFAR</name>
<sequence>MDCSKLTEDKIPELGMEFNSEKDAYKFYNKYAFKISFSIRKDYMNKDKDGVITSRRYSCCKKGVKRKYEGNAMPPKRTRAPTKMGCGAKMIIVLLRGTMKYRVHDIVLEHNHELHIAQCSHMMPSQRKVSEVQGFQSEISKNAGFSLKQSHELMGKETDFG</sequence>
<evidence type="ECO:0000313" key="2">
    <source>
        <dbReference type="Proteomes" id="UP001652660"/>
    </source>
</evidence>
<evidence type="ECO:0000259" key="1">
    <source>
        <dbReference type="Pfam" id="PF03101"/>
    </source>
</evidence>
<dbReference type="PANTHER" id="PTHR46328">
    <property type="entry name" value="FAR-RED IMPAIRED RESPONSIVE (FAR1) FAMILY PROTEIN-RELATED"/>
    <property type="match status" value="1"/>
</dbReference>
<keyword evidence="2" id="KW-1185">Reference proteome</keyword>
<dbReference type="GeneID" id="140004633"/>
<dbReference type="InterPro" id="IPR004330">
    <property type="entry name" value="FAR1_DNA_bnd_dom"/>
</dbReference>
<organism evidence="2 3">
    <name type="scientific">Coffea arabica</name>
    <name type="common">Arabian coffee</name>
    <dbReference type="NCBI Taxonomy" id="13443"/>
    <lineage>
        <taxon>Eukaryota</taxon>
        <taxon>Viridiplantae</taxon>
        <taxon>Streptophyta</taxon>
        <taxon>Embryophyta</taxon>
        <taxon>Tracheophyta</taxon>
        <taxon>Spermatophyta</taxon>
        <taxon>Magnoliopsida</taxon>
        <taxon>eudicotyledons</taxon>
        <taxon>Gunneridae</taxon>
        <taxon>Pentapetalae</taxon>
        <taxon>asterids</taxon>
        <taxon>lamiids</taxon>
        <taxon>Gentianales</taxon>
        <taxon>Rubiaceae</taxon>
        <taxon>Ixoroideae</taxon>
        <taxon>Gardenieae complex</taxon>
        <taxon>Bertiereae - Coffeeae clade</taxon>
        <taxon>Coffeeae</taxon>
        <taxon>Coffea</taxon>
    </lineage>
</organism>
<protein>
    <submittedName>
        <fullName evidence="3">Protein FAR1-RELATED SEQUENCE 5-like</fullName>
    </submittedName>
</protein>
<dbReference type="Pfam" id="PF03101">
    <property type="entry name" value="FAR1"/>
    <property type="match status" value="1"/>
</dbReference>
<accession>A0ABM4U0Q6</accession>
<reference evidence="2" key="1">
    <citation type="journal article" date="2025" name="Foods">
        <title>Unveiling the Microbial Signatures of Arabica Coffee Cherries: Insights into Ripeness Specific Diversity, Functional Traits, and Implications for Quality and Safety.</title>
        <authorList>
            <consortium name="RefSeq"/>
            <person name="Tenea G.N."/>
            <person name="Cifuentes V."/>
            <person name="Reyes P."/>
            <person name="Cevallos-Vallejos M."/>
        </authorList>
    </citation>
    <scope>NUCLEOTIDE SEQUENCE [LARGE SCALE GENOMIC DNA]</scope>
</reference>